<dbReference type="CDD" id="cd18103">
    <property type="entry name" value="SpoU-like_RlmB"/>
    <property type="match status" value="1"/>
</dbReference>
<organism evidence="5">
    <name type="scientific">hydrothermal vent metagenome</name>
    <dbReference type="NCBI Taxonomy" id="652676"/>
    <lineage>
        <taxon>unclassified sequences</taxon>
        <taxon>metagenomes</taxon>
        <taxon>ecological metagenomes</taxon>
    </lineage>
</organism>
<accession>A0A3B1E1W1</accession>
<protein>
    <submittedName>
        <fullName evidence="5">23S rRNA (Guanosine(2251)-2'-O)-methyltransferase</fullName>
        <ecNumber evidence="5">2.1.1.185</ecNumber>
    </submittedName>
</protein>
<dbReference type="PANTHER" id="PTHR46429">
    <property type="entry name" value="23S RRNA (GUANOSINE-2'-O-)-METHYLTRANSFERASE RLMB"/>
    <property type="match status" value="1"/>
</dbReference>
<sequence length="303" mass="32974">MELLLAYYLAEMSTNDYPASPIKISKLNITLLSPLHDLFTMPLILRNPHSVLAALSHRPEEVKEVRFISDQSSGNDVWRDVASTAQKCGVPVITGATSRTGGRRSSKQRGQKSERPGIAEAHVIECGEHSLEEIFSSVLPEENEQAENDQPNGHGLWLAFDQIQDPHNAGAIFRSAAFFGVRGIVLTKDRSAPINATVYDVACGGVETVPFTQQTNLSRTLQIAKDAGLWILGTSEHATENAANIPLDRPWLLVLGNEEKGLRRLTKEQCDMMCALKPAGDVTSLNVSVAAGIMIARLSGHLT</sequence>
<name>A0A3B1E1W1_9ZZZZ</name>
<dbReference type="AlphaFoldDB" id="A0A3B1E1W1"/>
<dbReference type="NCBIfam" id="TIGR00186">
    <property type="entry name" value="rRNA_methyl_3"/>
    <property type="match status" value="1"/>
</dbReference>
<proteinExistence type="predicted"/>
<dbReference type="GO" id="GO:0032259">
    <property type="term" value="P:methylation"/>
    <property type="evidence" value="ECO:0007669"/>
    <property type="project" value="UniProtKB-KW"/>
</dbReference>
<dbReference type="EMBL" id="UOGL01000317">
    <property type="protein sequence ID" value="VAX39265.1"/>
    <property type="molecule type" value="Genomic_DNA"/>
</dbReference>
<dbReference type="InterPro" id="IPR029028">
    <property type="entry name" value="Alpha/beta_knot_MTases"/>
</dbReference>
<dbReference type="Gene3D" id="3.40.1280.10">
    <property type="match status" value="1"/>
</dbReference>
<feature type="domain" description="tRNA/rRNA methyltransferase SpoU type" evidence="4">
    <location>
        <begin position="157"/>
        <end position="295"/>
    </location>
</feature>
<dbReference type="GO" id="GO:0006396">
    <property type="term" value="P:RNA processing"/>
    <property type="evidence" value="ECO:0007669"/>
    <property type="project" value="InterPro"/>
</dbReference>
<evidence type="ECO:0000256" key="1">
    <source>
        <dbReference type="ARBA" id="ARBA00022603"/>
    </source>
</evidence>
<dbReference type="InterPro" id="IPR029026">
    <property type="entry name" value="tRNA_m1G_MTases_N"/>
</dbReference>
<reference evidence="5" key="1">
    <citation type="submission" date="2018-06" db="EMBL/GenBank/DDBJ databases">
        <authorList>
            <person name="Zhirakovskaya E."/>
        </authorList>
    </citation>
    <scope>NUCLEOTIDE SEQUENCE</scope>
</reference>
<dbReference type="InterPro" id="IPR004441">
    <property type="entry name" value="rRNA_MeTrfase_TrmH"/>
</dbReference>
<feature type="region of interest" description="Disordered" evidence="3">
    <location>
        <begin position="94"/>
        <end position="117"/>
    </location>
</feature>
<keyword evidence="2 5" id="KW-0808">Transferase</keyword>
<dbReference type="GO" id="GO:0003723">
    <property type="term" value="F:RNA binding"/>
    <property type="evidence" value="ECO:0007669"/>
    <property type="project" value="InterPro"/>
</dbReference>
<gene>
    <name evidence="5" type="ORF">MNBD_PLANCTO02-2305</name>
</gene>
<feature type="compositionally biased region" description="Basic residues" evidence="3">
    <location>
        <begin position="101"/>
        <end position="110"/>
    </location>
</feature>
<keyword evidence="1 5" id="KW-0489">Methyltransferase</keyword>
<evidence type="ECO:0000256" key="2">
    <source>
        <dbReference type="ARBA" id="ARBA00022679"/>
    </source>
</evidence>
<evidence type="ECO:0000256" key="3">
    <source>
        <dbReference type="SAM" id="MobiDB-lite"/>
    </source>
</evidence>
<dbReference type="PANTHER" id="PTHR46429:SF1">
    <property type="entry name" value="23S RRNA (GUANOSINE-2'-O-)-METHYLTRANSFERASE RLMB"/>
    <property type="match status" value="1"/>
</dbReference>
<evidence type="ECO:0000259" key="4">
    <source>
        <dbReference type="Pfam" id="PF00588"/>
    </source>
</evidence>
<dbReference type="InterPro" id="IPR001537">
    <property type="entry name" value="SpoU_MeTrfase"/>
</dbReference>
<dbReference type="SUPFAM" id="SSF75217">
    <property type="entry name" value="alpha/beta knot"/>
    <property type="match status" value="1"/>
</dbReference>
<dbReference type="Pfam" id="PF00588">
    <property type="entry name" value="SpoU_methylase"/>
    <property type="match status" value="1"/>
</dbReference>
<dbReference type="EC" id="2.1.1.185" evidence="5"/>
<evidence type="ECO:0000313" key="5">
    <source>
        <dbReference type="EMBL" id="VAX39265.1"/>
    </source>
</evidence>
<dbReference type="GO" id="GO:0005829">
    <property type="term" value="C:cytosol"/>
    <property type="evidence" value="ECO:0007669"/>
    <property type="project" value="TreeGrafter"/>
</dbReference>
<dbReference type="GO" id="GO:0008173">
    <property type="term" value="F:RNA methyltransferase activity"/>
    <property type="evidence" value="ECO:0007669"/>
    <property type="project" value="InterPro"/>
</dbReference>